<dbReference type="RefSeq" id="WP_133232787.1">
    <property type="nucleotide sequence ID" value="NZ_SMRT01000013.1"/>
</dbReference>
<dbReference type="Gene3D" id="2.120.10.10">
    <property type="match status" value="1"/>
</dbReference>
<proteinExistence type="predicted"/>
<sequence length="565" mass="64519">MKKVSDSNKHLVAQEKDMYISFPGIAKAKGGLVACYLRTDSHHRTKTDIMITRSLDGGKTWIDPQSIAYTDIYEHGSVYVVPRINSLSDGRLVVICDRGLRNPQTEFQYLSTWVYNKQMWNEIFWSYDDGLNWDGPHRIDDVGGEPEYIQELSNGSLMYTRAEVGEMEPRLRFNPATYFEFGSPAKYDWFPGVRVYYRQAAVFSDDGGQSWGRKSLMTDHPLYSDAEAGFAEIKPGHLLAVTRCADHGTRYGQPSRMIRSDDYGVTWDQGVLAPFHGHRPTLGMLQSGKALAVFRNALGTNATYAFVFDPEEQFAYQPNSFIWNEADCTIDNGVMTIKTEEGPERTVRFQLYPAQNDVSRVQLETEMRLEEADEYGCCISSGCWIRFETDRVSLADRPEQGFMLNTREWHKYTIIRQHHEIFVYVDGQLMLHTNTVGLATRTICFGNRYIQNEAKRNRSVSHWRSFSVKVDNPDDYTIDWEWNAAAGYPDQFRRDRLVLLDKSGFSAGDNGYPQWVQQADGTIVIIDYTKGEPVQDQPFVRSYTVTEAELSGTSISLIQPNKQGG</sequence>
<dbReference type="SUPFAM" id="SSF49899">
    <property type="entry name" value="Concanavalin A-like lectins/glucanases"/>
    <property type="match status" value="1"/>
</dbReference>
<gene>
    <name evidence="1" type="ORF">E1757_23720</name>
</gene>
<dbReference type="SUPFAM" id="SSF50939">
    <property type="entry name" value="Sialidases"/>
    <property type="match status" value="1"/>
</dbReference>
<dbReference type="InterPro" id="IPR013320">
    <property type="entry name" value="ConA-like_dom_sf"/>
</dbReference>
<evidence type="ECO:0000313" key="1">
    <source>
        <dbReference type="EMBL" id="TDF94424.1"/>
    </source>
</evidence>
<dbReference type="EMBL" id="SMRT01000013">
    <property type="protein sequence ID" value="TDF94424.1"/>
    <property type="molecule type" value="Genomic_DNA"/>
</dbReference>
<name>A0A4V2ZST4_9BACL</name>
<dbReference type="OrthoDB" id="9807193at2"/>
<dbReference type="InterPro" id="IPR036278">
    <property type="entry name" value="Sialidase_sf"/>
</dbReference>
<dbReference type="AlphaFoldDB" id="A0A4V2ZST4"/>
<dbReference type="Proteomes" id="UP000295636">
    <property type="component" value="Unassembled WGS sequence"/>
</dbReference>
<comment type="caution">
    <text evidence="1">The sequence shown here is derived from an EMBL/GenBank/DDBJ whole genome shotgun (WGS) entry which is preliminary data.</text>
</comment>
<accession>A0A4V2ZST4</accession>
<protein>
    <submittedName>
        <fullName evidence="1">Exo-alpha-sialidase</fullName>
    </submittedName>
</protein>
<dbReference type="CDD" id="cd15482">
    <property type="entry name" value="Sialidase_non-viral"/>
    <property type="match status" value="1"/>
</dbReference>
<organism evidence="1 2">
    <name type="scientific">Paenibacillus piri</name>
    <dbReference type="NCBI Taxonomy" id="2547395"/>
    <lineage>
        <taxon>Bacteria</taxon>
        <taxon>Bacillati</taxon>
        <taxon>Bacillota</taxon>
        <taxon>Bacilli</taxon>
        <taxon>Bacillales</taxon>
        <taxon>Paenibacillaceae</taxon>
        <taxon>Paenibacillus</taxon>
    </lineage>
</organism>
<reference evidence="1 2" key="1">
    <citation type="submission" date="2019-03" db="EMBL/GenBank/DDBJ databases">
        <title>This is whole genome sequence of Paenibacillus sp MS74 strain.</title>
        <authorList>
            <person name="Trinh H.N."/>
        </authorList>
    </citation>
    <scope>NUCLEOTIDE SEQUENCE [LARGE SCALE GENOMIC DNA]</scope>
    <source>
        <strain evidence="1 2">MS74</strain>
    </source>
</reference>
<keyword evidence="2" id="KW-1185">Reference proteome</keyword>
<evidence type="ECO:0000313" key="2">
    <source>
        <dbReference type="Proteomes" id="UP000295636"/>
    </source>
</evidence>